<reference evidence="9" key="1">
    <citation type="submission" date="2017-05" db="EMBL/GenBank/DDBJ databases">
        <authorList>
            <person name="Varghese N."/>
            <person name="Submissions S."/>
        </authorList>
    </citation>
    <scope>NUCLEOTIDE SEQUENCE</scope>
    <source>
        <strain evidence="9">Su22</strain>
    </source>
</reference>
<keyword evidence="10" id="KW-1185">Reference proteome</keyword>
<comment type="caution">
    <text evidence="9">The sequence shown here is derived from an EMBL/GenBank/DDBJ whole genome shotgun (WGS) entry which is preliminary data.</text>
</comment>
<dbReference type="InterPro" id="IPR018076">
    <property type="entry name" value="T2SS_GspF_dom"/>
</dbReference>
<evidence type="ECO:0000256" key="4">
    <source>
        <dbReference type="ARBA" id="ARBA00022989"/>
    </source>
</evidence>
<dbReference type="Proteomes" id="UP001158066">
    <property type="component" value="Unassembled WGS sequence"/>
</dbReference>
<dbReference type="AlphaFoldDB" id="A0AA45WXP9"/>
<gene>
    <name evidence="9" type="ORF">SAMN06296020_11262</name>
</gene>
<dbReference type="RefSeq" id="WP_283410108.1">
    <property type="nucleotide sequence ID" value="NZ_FXUF01000012.1"/>
</dbReference>
<keyword evidence="4 7" id="KW-1133">Transmembrane helix</keyword>
<evidence type="ECO:0000256" key="1">
    <source>
        <dbReference type="ARBA" id="ARBA00004651"/>
    </source>
</evidence>
<dbReference type="InterPro" id="IPR042094">
    <property type="entry name" value="T2SS_GspF_sf"/>
</dbReference>
<sequence length="320" mass="35424">MNLTMLSILIFLTGFLLVLGFHQARQPVGPSVAKRVKTISSSEDGASPSRKEDTKDLPRKLLAAFGNLRLLNRMGRGMDKQLEESDVPLSGGEFMALALASMLITFLFFSGATLNPLVGLAAGAMMLFIPFFLVKRARAKRLASFNAQICDALTIMSNSLRAGFSFMQSMDMVRKEMPEPISKEFSRTFREVNLGASTERALQNLSRRVNSDDLDLVITAVLIQRQVGGNLAEVLDKIAETIRERVRLQGEIKTLTAQGRLSGMVIGFLPVILAFFMLLVNPSYLMELITHPVGRVMLLMAVAGELVGFLFIRRIIRIRV</sequence>
<organism evidence="9 10">
    <name type="scientific">Anoxynatronum buryatiense</name>
    <dbReference type="NCBI Taxonomy" id="489973"/>
    <lineage>
        <taxon>Bacteria</taxon>
        <taxon>Bacillati</taxon>
        <taxon>Bacillota</taxon>
        <taxon>Clostridia</taxon>
        <taxon>Eubacteriales</taxon>
        <taxon>Clostridiaceae</taxon>
        <taxon>Anoxynatronum</taxon>
    </lineage>
</organism>
<evidence type="ECO:0000256" key="5">
    <source>
        <dbReference type="ARBA" id="ARBA00023136"/>
    </source>
</evidence>
<accession>A0AA45WXP9</accession>
<evidence type="ECO:0000259" key="8">
    <source>
        <dbReference type="Pfam" id="PF00482"/>
    </source>
</evidence>
<proteinExistence type="predicted"/>
<keyword evidence="2" id="KW-1003">Cell membrane</keyword>
<dbReference type="GO" id="GO:0005886">
    <property type="term" value="C:plasma membrane"/>
    <property type="evidence" value="ECO:0007669"/>
    <property type="project" value="UniProtKB-SubCell"/>
</dbReference>
<feature type="transmembrane region" description="Helical" evidence="7">
    <location>
        <begin position="117"/>
        <end position="134"/>
    </location>
</feature>
<dbReference type="Gene3D" id="1.20.81.30">
    <property type="entry name" value="Type II secretion system (T2SS), domain F"/>
    <property type="match status" value="1"/>
</dbReference>
<keyword evidence="6" id="KW-0175">Coiled coil</keyword>
<name>A0AA45WXP9_9CLOT</name>
<evidence type="ECO:0000256" key="6">
    <source>
        <dbReference type="SAM" id="Coils"/>
    </source>
</evidence>
<dbReference type="PANTHER" id="PTHR35007">
    <property type="entry name" value="INTEGRAL MEMBRANE PROTEIN-RELATED"/>
    <property type="match status" value="1"/>
</dbReference>
<evidence type="ECO:0000256" key="7">
    <source>
        <dbReference type="SAM" id="Phobius"/>
    </source>
</evidence>
<feature type="domain" description="Type II secretion system protein GspF" evidence="8">
    <location>
        <begin position="153"/>
        <end position="278"/>
    </location>
</feature>
<evidence type="ECO:0000256" key="3">
    <source>
        <dbReference type="ARBA" id="ARBA00022692"/>
    </source>
</evidence>
<dbReference type="Pfam" id="PF00482">
    <property type="entry name" value="T2SSF"/>
    <property type="match status" value="1"/>
</dbReference>
<feature type="transmembrane region" description="Helical" evidence="7">
    <location>
        <begin position="292"/>
        <end position="312"/>
    </location>
</feature>
<dbReference type="EMBL" id="FXUF01000012">
    <property type="protein sequence ID" value="SMP65126.1"/>
    <property type="molecule type" value="Genomic_DNA"/>
</dbReference>
<dbReference type="PANTHER" id="PTHR35007:SF1">
    <property type="entry name" value="PILUS ASSEMBLY PROTEIN"/>
    <property type="match status" value="1"/>
</dbReference>
<keyword evidence="3 7" id="KW-0812">Transmembrane</keyword>
<keyword evidence="5 7" id="KW-0472">Membrane</keyword>
<comment type="subcellular location">
    <subcellularLocation>
        <location evidence="1">Cell membrane</location>
        <topology evidence="1">Multi-pass membrane protein</topology>
    </subcellularLocation>
</comment>
<protein>
    <submittedName>
        <fullName evidence="9">Tight adherence protein B</fullName>
    </submittedName>
</protein>
<evidence type="ECO:0000313" key="10">
    <source>
        <dbReference type="Proteomes" id="UP001158066"/>
    </source>
</evidence>
<evidence type="ECO:0000256" key="2">
    <source>
        <dbReference type="ARBA" id="ARBA00022475"/>
    </source>
</evidence>
<evidence type="ECO:0000313" key="9">
    <source>
        <dbReference type="EMBL" id="SMP65126.1"/>
    </source>
</evidence>
<feature type="coiled-coil region" evidence="6">
    <location>
        <begin position="231"/>
        <end position="258"/>
    </location>
</feature>
<feature type="transmembrane region" description="Helical" evidence="7">
    <location>
        <begin position="261"/>
        <end position="280"/>
    </location>
</feature>